<organism evidence="1 2">
    <name type="scientific">Actinomyces bowdenii</name>
    <dbReference type="NCBI Taxonomy" id="131109"/>
    <lineage>
        <taxon>Bacteria</taxon>
        <taxon>Bacillati</taxon>
        <taxon>Actinomycetota</taxon>
        <taxon>Actinomycetes</taxon>
        <taxon>Actinomycetales</taxon>
        <taxon>Actinomycetaceae</taxon>
        <taxon>Actinomyces</taxon>
    </lineage>
</organism>
<dbReference type="EMBL" id="JACBXV010000197">
    <property type="protein sequence ID" value="NYS70050.1"/>
    <property type="molecule type" value="Genomic_DNA"/>
</dbReference>
<reference evidence="1 2" key="1">
    <citation type="submission" date="2020-07" db="EMBL/GenBank/DDBJ databases">
        <title>MOT database genomes.</title>
        <authorList>
            <person name="Joseph S."/>
            <person name="Aduse-Opoku J."/>
            <person name="Hashim A."/>
            <person name="Wade W."/>
            <person name="Curtis M."/>
        </authorList>
    </citation>
    <scope>NUCLEOTIDE SEQUENCE [LARGE SCALE GENOMIC DNA]</scope>
    <source>
        <strain evidence="1 2">WMus004</strain>
    </source>
</reference>
<evidence type="ECO:0000313" key="1">
    <source>
        <dbReference type="EMBL" id="NYS70050.1"/>
    </source>
</evidence>
<dbReference type="Proteomes" id="UP000572528">
    <property type="component" value="Unassembled WGS sequence"/>
</dbReference>
<name>A0A853ENJ7_9ACTO</name>
<sequence>MSIGGWAVNIRLQWSDLIALSTSVDAVRDGLDGLDIAAALDGAEAAMPGSTSAGRVAAAAGLFGLVWPDASRNLLRYLENTGEPQQINVNRMMKDMPDLNNNTHTEVKKFADDAKDDAISSGASGPVTYTFSTPWEPEYAEQKEHPNWFYATGGYQRATEGTVTVYPPTESNPEWTYKYNYRVHVADRYNWDGKKATPIGPLTITDKELQELHRAGLAQEYDLIGESSVVSGP</sequence>
<evidence type="ECO:0000313" key="2">
    <source>
        <dbReference type="Proteomes" id="UP000572528"/>
    </source>
</evidence>
<dbReference type="AlphaFoldDB" id="A0A853ENJ7"/>
<proteinExistence type="predicted"/>
<protein>
    <submittedName>
        <fullName evidence="1">Uncharacterized protein</fullName>
    </submittedName>
</protein>
<gene>
    <name evidence="1" type="ORF">HZZ05_11135</name>
</gene>
<dbReference type="RefSeq" id="WP_179901299.1">
    <property type="nucleotide sequence ID" value="NZ_JACBXV010000197.1"/>
</dbReference>
<accession>A0A853ENJ7</accession>
<comment type="caution">
    <text evidence="1">The sequence shown here is derived from an EMBL/GenBank/DDBJ whole genome shotgun (WGS) entry which is preliminary data.</text>
</comment>